<evidence type="ECO:0000259" key="8">
    <source>
        <dbReference type="Pfam" id="PF02771"/>
    </source>
</evidence>
<dbReference type="Pfam" id="PF02771">
    <property type="entry name" value="Acyl-CoA_dh_N"/>
    <property type="match status" value="1"/>
</dbReference>
<dbReference type="SUPFAM" id="SSF56645">
    <property type="entry name" value="Acyl-CoA dehydrogenase NM domain-like"/>
    <property type="match status" value="1"/>
</dbReference>
<dbReference type="Pfam" id="PF00441">
    <property type="entry name" value="Acyl-CoA_dh_1"/>
    <property type="match status" value="1"/>
</dbReference>
<reference evidence="9 10" key="1">
    <citation type="submission" date="2016-04" db="EMBL/GenBank/DDBJ databases">
        <title>Complete genome sequence of natural rubber-degrading, novel Gram-negative bacterium, Rhizobacter gummiphilus strain NS21.</title>
        <authorList>
            <person name="Tabata M."/>
            <person name="Kasai D."/>
            <person name="Fukuda M."/>
        </authorList>
    </citation>
    <scope>NUCLEOTIDE SEQUENCE [LARGE SCALE GENOMIC DNA]</scope>
    <source>
        <strain evidence="9 10">NS21</strain>
    </source>
</reference>
<feature type="domain" description="Acyl-CoA dehydrogenase/oxidase N-terminal" evidence="8">
    <location>
        <begin position="6"/>
        <end position="117"/>
    </location>
</feature>
<feature type="domain" description="Acyl-CoA oxidase/dehydrogenase middle" evidence="7">
    <location>
        <begin position="127"/>
        <end position="204"/>
    </location>
</feature>
<gene>
    <name evidence="9" type="ORF">A4W93_04720</name>
</gene>
<evidence type="ECO:0000256" key="1">
    <source>
        <dbReference type="ARBA" id="ARBA00001974"/>
    </source>
</evidence>
<dbReference type="OrthoDB" id="9770681at2"/>
<evidence type="ECO:0000256" key="2">
    <source>
        <dbReference type="ARBA" id="ARBA00009347"/>
    </source>
</evidence>
<dbReference type="CDD" id="cd00567">
    <property type="entry name" value="ACAD"/>
    <property type="match status" value="1"/>
</dbReference>
<evidence type="ECO:0000313" key="10">
    <source>
        <dbReference type="Proteomes" id="UP000193427"/>
    </source>
</evidence>
<dbReference type="STRING" id="946333.A4W93_04720"/>
<dbReference type="InterPro" id="IPR009100">
    <property type="entry name" value="AcylCoA_DH/oxidase_NM_dom_sf"/>
</dbReference>
<feature type="domain" description="Acyl-CoA dehydrogenase/oxidase C-terminal" evidence="6">
    <location>
        <begin position="226"/>
        <end position="369"/>
    </location>
</feature>
<accession>A0A1W6L4M0</accession>
<dbReference type="RefSeq" id="WP_085749527.1">
    <property type="nucleotide sequence ID" value="NZ_BSPR01000002.1"/>
</dbReference>
<evidence type="ECO:0000256" key="4">
    <source>
        <dbReference type="ARBA" id="ARBA00022827"/>
    </source>
</evidence>
<protein>
    <submittedName>
        <fullName evidence="9">Uncharacterized protein</fullName>
    </submittedName>
</protein>
<dbReference type="EMBL" id="CP015118">
    <property type="protein sequence ID" value="ARN19271.1"/>
    <property type="molecule type" value="Genomic_DNA"/>
</dbReference>
<comment type="cofactor">
    <cofactor evidence="1">
        <name>FAD</name>
        <dbReference type="ChEBI" id="CHEBI:57692"/>
    </cofactor>
</comment>
<dbReference type="SUPFAM" id="SSF47203">
    <property type="entry name" value="Acyl-CoA dehydrogenase C-terminal domain-like"/>
    <property type="match status" value="1"/>
</dbReference>
<evidence type="ECO:0000259" key="6">
    <source>
        <dbReference type="Pfam" id="PF00441"/>
    </source>
</evidence>
<dbReference type="Pfam" id="PF02770">
    <property type="entry name" value="Acyl-CoA_dh_M"/>
    <property type="match status" value="1"/>
</dbReference>
<comment type="similarity">
    <text evidence="2">Belongs to the acyl-CoA dehydrogenase family.</text>
</comment>
<dbReference type="Proteomes" id="UP000193427">
    <property type="component" value="Chromosome"/>
</dbReference>
<dbReference type="Gene3D" id="1.20.140.10">
    <property type="entry name" value="Butyryl-CoA Dehydrogenase, subunit A, domain 3"/>
    <property type="match status" value="1"/>
</dbReference>
<dbReference type="InterPro" id="IPR009075">
    <property type="entry name" value="AcylCo_DH/oxidase_C"/>
</dbReference>
<dbReference type="GO" id="GO:0050660">
    <property type="term" value="F:flavin adenine dinucleotide binding"/>
    <property type="evidence" value="ECO:0007669"/>
    <property type="project" value="InterPro"/>
</dbReference>
<dbReference type="InterPro" id="IPR013786">
    <property type="entry name" value="AcylCoA_DH/ox_N"/>
</dbReference>
<dbReference type="PANTHER" id="PTHR43884:SF20">
    <property type="entry name" value="ACYL-COA DEHYDROGENASE FADE28"/>
    <property type="match status" value="1"/>
</dbReference>
<keyword evidence="4" id="KW-0274">FAD</keyword>
<organism evidence="9 10">
    <name type="scientific">Piscinibacter gummiphilus</name>
    <dbReference type="NCBI Taxonomy" id="946333"/>
    <lineage>
        <taxon>Bacteria</taxon>
        <taxon>Pseudomonadati</taxon>
        <taxon>Pseudomonadota</taxon>
        <taxon>Betaproteobacteria</taxon>
        <taxon>Burkholderiales</taxon>
        <taxon>Sphaerotilaceae</taxon>
        <taxon>Piscinibacter</taxon>
    </lineage>
</organism>
<dbReference type="Gene3D" id="2.40.110.10">
    <property type="entry name" value="Butyryl-CoA Dehydrogenase, subunit A, domain 2"/>
    <property type="match status" value="1"/>
</dbReference>
<name>A0A1W6L4M0_9BURK</name>
<dbReference type="PANTHER" id="PTHR43884">
    <property type="entry name" value="ACYL-COA DEHYDROGENASE"/>
    <property type="match status" value="1"/>
</dbReference>
<dbReference type="KEGG" id="rgu:A4W93_04720"/>
<dbReference type="InterPro" id="IPR036250">
    <property type="entry name" value="AcylCo_DH-like_C"/>
</dbReference>
<dbReference type="InterPro" id="IPR037069">
    <property type="entry name" value="AcylCoA_DH/ox_N_sf"/>
</dbReference>
<dbReference type="GO" id="GO:0003995">
    <property type="term" value="F:acyl-CoA dehydrogenase activity"/>
    <property type="evidence" value="ECO:0007669"/>
    <property type="project" value="TreeGrafter"/>
</dbReference>
<keyword evidence="3" id="KW-0285">Flavoprotein</keyword>
<proteinExistence type="inferred from homology"/>
<evidence type="ECO:0000313" key="9">
    <source>
        <dbReference type="EMBL" id="ARN19271.1"/>
    </source>
</evidence>
<evidence type="ECO:0000256" key="5">
    <source>
        <dbReference type="ARBA" id="ARBA00023002"/>
    </source>
</evidence>
<dbReference type="InterPro" id="IPR006091">
    <property type="entry name" value="Acyl-CoA_Oxase/DH_mid-dom"/>
</dbReference>
<sequence length="381" mass="40681">MDFNFSEEQLQLQDAITRFVQGDYDFEHHRKVVASADGWDRKAWQGLADLGVLAMIVPEDQGGLGYGPIETQLALQATGPALLAEPLLTSGVIATALVRDFAQEPVRSELLGELATGGRILVLAHQEAKARGDVAVVDTTAKADGDGVVLNGAKAVIYHAAAADELLVSAREGDGVSLFRVAKDTAGLTLRSYATIDGQRAAEVLLSNVKVPASARLGAAGQALPAIERALDIGLAAVTAEAVGIMEATVNATGEYLKTRQQFGQPIGRFQALQHRMADMLLHLEQARSMSYLAAMDCQNPDDDARRKTLSAAKVTIGQACRFIAQQSVQLHGGMGMTDELNVSHWFKRLLAIELSFGDTDLHLERFAKLSQRAALEAAAA</sequence>
<dbReference type="AlphaFoldDB" id="A0A1W6L4M0"/>
<keyword evidence="5" id="KW-0560">Oxidoreductase</keyword>
<dbReference type="Gene3D" id="1.10.540.10">
    <property type="entry name" value="Acyl-CoA dehydrogenase/oxidase, N-terminal domain"/>
    <property type="match status" value="1"/>
</dbReference>
<keyword evidence="10" id="KW-1185">Reference proteome</keyword>
<dbReference type="InterPro" id="IPR046373">
    <property type="entry name" value="Acyl-CoA_Oxase/DH_mid-dom_sf"/>
</dbReference>
<evidence type="ECO:0000256" key="3">
    <source>
        <dbReference type="ARBA" id="ARBA00022630"/>
    </source>
</evidence>
<evidence type="ECO:0000259" key="7">
    <source>
        <dbReference type="Pfam" id="PF02770"/>
    </source>
</evidence>